<gene>
    <name evidence="5" type="ORF">BJG266_LOCUS17475</name>
    <name evidence="6" type="ORF">QVE165_LOCUS20297</name>
    <name evidence="7" type="ORF">QVE165_LOCUS20511</name>
</gene>
<dbReference type="Pfam" id="PF13424">
    <property type="entry name" value="TPR_12"/>
    <property type="match status" value="2"/>
</dbReference>
<dbReference type="Pfam" id="PF13174">
    <property type="entry name" value="TPR_6"/>
    <property type="match status" value="1"/>
</dbReference>
<protein>
    <recommendedName>
        <fullName evidence="4">ADP ribosyltransferase domain-containing protein</fullName>
    </recommendedName>
</protein>
<dbReference type="PANTHER" id="PTHR45641:SF19">
    <property type="entry name" value="NEPHROCYSTIN-3"/>
    <property type="match status" value="1"/>
</dbReference>
<dbReference type="SMART" id="SM00028">
    <property type="entry name" value="TPR"/>
    <property type="match status" value="6"/>
</dbReference>
<keyword evidence="2 3" id="KW-0802">TPR repeat</keyword>
<feature type="repeat" description="TPR" evidence="3">
    <location>
        <begin position="521"/>
        <end position="554"/>
    </location>
</feature>
<dbReference type="PROSITE" id="PS51996">
    <property type="entry name" value="TR_MART"/>
    <property type="match status" value="1"/>
</dbReference>
<feature type="repeat" description="TPR" evidence="3">
    <location>
        <begin position="563"/>
        <end position="596"/>
    </location>
</feature>
<reference evidence="7" key="1">
    <citation type="submission" date="2021-02" db="EMBL/GenBank/DDBJ databases">
        <authorList>
            <person name="Nowell W R."/>
        </authorList>
    </citation>
    <scope>NUCLEOTIDE SEQUENCE</scope>
</reference>
<comment type="caution">
    <text evidence="7">The sequence shown here is derived from an EMBL/GenBank/DDBJ whole genome shotgun (WGS) entry which is preliminary data.</text>
</comment>
<evidence type="ECO:0000313" key="5">
    <source>
        <dbReference type="EMBL" id="CAF1029965.1"/>
    </source>
</evidence>
<keyword evidence="1" id="KW-0677">Repeat</keyword>
<dbReference type="PROSITE" id="PS50005">
    <property type="entry name" value="TPR"/>
    <property type="match status" value="3"/>
</dbReference>
<dbReference type="SUPFAM" id="SSF56399">
    <property type="entry name" value="ADP-ribosylation"/>
    <property type="match status" value="1"/>
</dbReference>
<feature type="repeat" description="TPR" evidence="3">
    <location>
        <begin position="398"/>
        <end position="431"/>
    </location>
</feature>
<evidence type="ECO:0000313" key="7">
    <source>
        <dbReference type="EMBL" id="CAF1104929.1"/>
    </source>
</evidence>
<evidence type="ECO:0000256" key="2">
    <source>
        <dbReference type="ARBA" id="ARBA00022803"/>
    </source>
</evidence>
<dbReference type="EMBL" id="CAJNOI010000085">
    <property type="protein sequence ID" value="CAF1029965.1"/>
    <property type="molecule type" value="Genomic_DNA"/>
</dbReference>
<dbReference type="Gene3D" id="3.90.176.10">
    <property type="entry name" value="Toxin ADP-ribosyltransferase, Chain A, domain 1"/>
    <property type="match status" value="1"/>
</dbReference>
<dbReference type="InterPro" id="IPR011990">
    <property type="entry name" value="TPR-like_helical_dom_sf"/>
</dbReference>
<keyword evidence="8" id="KW-1185">Reference proteome</keyword>
<dbReference type="InterPro" id="IPR019734">
    <property type="entry name" value="TPR_rpt"/>
</dbReference>
<dbReference type="OrthoDB" id="19588at2759"/>
<dbReference type="SUPFAM" id="SSF48452">
    <property type="entry name" value="TPR-like"/>
    <property type="match status" value="1"/>
</dbReference>
<dbReference type="EMBL" id="CAJNOM010000129">
    <property type="protein sequence ID" value="CAF1104929.1"/>
    <property type="molecule type" value="Genomic_DNA"/>
</dbReference>
<dbReference type="Proteomes" id="UP000663832">
    <property type="component" value="Unassembled WGS sequence"/>
</dbReference>
<dbReference type="AlphaFoldDB" id="A0A814P9U2"/>
<evidence type="ECO:0000256" key="1">
    <source>
        <dbReference type="ARBA" id="ARBA00022737"/>
    </source>
</evidence>
<dbReference type="Proteomes" id="UP000663877">
    <property type="component" value="Unassembled WGS sequence"/>
</dbReference>
<evidence type="ECO:0000313" key="8">
    <source>
        <dbReference type="Proteomes" id="UP000663832"/>
    </source>
</evidence>
<sequence length="663" mass="76961">MPNHLQEFTSKYIIIWLDRDLDISNEDNQELLFRLHSTVSTIKTFTNMDQCITYLEQIQNEKVFLIISDYFIKQIASLEEQFNQINSVYIFSNRKSKSSDMTIPYEKGKGIFTHMKQLSNELIQEIRQLNKDLTSISIIPVQSIDQNFNGIDPLFMYLQLLKENLFTLNDDRKTEIKQFIDYCRLHCATSTEETENINDFETGYDKEKTPIEWYTMEGFLYRMLNEALREVNIEVLMKMAFFIRDLHKQIKQRHLEPSIAKIPSTIYRGQGMFNRDFEKLKKSQDGFLSFNNFLSTTCKEHVARGFAERSRDKLEKTPILFEISIDPSIVTVPFSLIMDLSKFPDEEEILFSTSTVFRIDKIQKVEDRLWKVNLTYTNETDPLLKRLADHIRISMGGGNVWRKLGQLMIKMGQFDSALKTFETLLEKNDSNDKTENAFLHNQLGYILKQQNKLKEAFFHYQESIKINRAHMSETDPRLSSTYSNIGGILKKLGDTNGALKFYELVLKIDLAAAQPNQLEIAIDHNNIGAVFDDQGKYSEALNKYEQALDIKLAYLPPHHPSLASTYSNIGSIHQKMGDISMALSFYEKTLEIQQKSLPPNHPSLVVTYGKLATVLVELQRYEEATDYAEQSAIIAKNAFGSSHPETTKRERYFDELRKKHHVS</sequence>
<feature type="domain" description="ADP ribosyltransferase" evidence="4">
    <location>
        <begin position="205"/>
        <end position="366"/>
    </location>
</feature>
<dbReference type="Pfam" id="PF13181">
    <property type="entry name" value="TPR_8"/>
    <property type="match status" value="1"/>
</dbReference>
<accession>A0A814P9U2</accession>
<evidence type="ECO:0000259" key="4">
    <source>
        <dbReference type="Pfam" id="PF03496"/>
    </source>
</evidence>
<proteinExistence type="predicted"/>
<dbReference type="PANTHER" id="PTHR45641">
    <property type="entry name" value="TETRATRICOPEPTIDE REPEAT PROTEIN (AFU_ORTHOLOGUE AFUA_6G03870)"/>
    <property type="match status" value="1"/>
</dbReference>
<name>A0A814P9U2_9BILA</name>
<evidence type="ECO:0000313" key="6">
    <source>
        <dbReference type="EMBL" id="CAF1101011.1"/>
    </source>
</evidence>
<dbReference type="EMBL" id="CAJNOM010000127">
    <property type="protein sequence ID" value="CAF1101011.1"/>
    <property type="molecule type" value="Genomic_DNA"/>
</dbReference>
<dbReference type="Gene3D" id="1.25.40.10">
    <property type="entry name" value="Tetratricopeptide repeat domain"/>
    <property type="match status" value="2"/>
</dbReference>
<evidence type="ECO:0000256" key="3">
    <source>
        <dbReference type="PROSITE-ProRule" id="PRU00339"/>
    </source>
</evidence>
<dbReference type="InterPro" id="IPR003540">
    <property type="entry name" value="ADP-ribosyltransferase"/>
</dbReference>
<dbReference type="GO" id="GO:0005576">
    <property type="term" value="C:extracellular region"/>
    <property type="evidence" value="ECO:0007669"/>
    <property type="project" value="InterPro"/>
</dbReference>
<dbReference type="Pfam" id="PF03496">
    <property type="entry name" value="ADPrib_exo_Tox"/>
    <property type="match status" value="1"/>
</dbReference>
<organism evidence="7 8">
    <name type="scientific">Adineta steineri</name>
    <dbReference type="NCBI Taxonomy" id="433720"/>
    <lineage>
        <taxon>Eukaryota</taxon>
        <taxon>Metazoa</taxon>
        <taxon>Spiralia</taxon>
        <taxon>Gnathifera</taxon>
        <taxon>Rotifera</taxon>
        <taxon>Eurotatoria</taxon>
        <taxon>Bdelloidea</taxon>
        <taxon>Adinetida</taxon>
        <taxon>Adinetidae</taxon>
        <taxon>Adineta</taxon>
    </lineage>
</organism>